<name>A0A0F3IKA5_9GAMM</name>
<keyword evidence="3" id="KW-1185">Reference proteome</keyword>
<dbReference type="EMBL" id="LAJX01000063">
    <property type="protein sequence ID" value="KJV07092.1"/>
    <property type="molecule type" value="Genomic_DNA"/>
</dbReference>
<evidence type="ECO:0000313" key="2">
    <source>
        <dbReference type="EMBL" id="KJV07092.1"/>
    </source>
</evidence>
<protein>
    <submittedName>
        <fullName evidence="2">Uncharacterized protein</fullName>
    </submittedName>
</protein>
<sequence length="171" mass="18621">MRQVFFKLANVSRHFRPASLRAKQTGSGLEQYNQEIGRVKQEAAFNAVPQTRNPDAVGVLSEWFEQESLGTPAFEVSGDALAGIGTPESTQEIIDWAQDAPDEGARNLESWLSDVDDGKVKEALIDTLGNIKSFESTQVSAVVHKHTKLPDANDQTAFSTSSMLSSEVKAP</sequence>
<feature type="compositionally biased region" description="Polar residues" evidence="1">
    <location>
        <begin position="153"/>
        <end position="165"/>
    </location>
</feature>
<proteinExistence type="predicted"/>
<feature type="region of interest" description="Disordered" evidence="1">
    <location>
        <begin position="151"/>
        <end position="171"/>
    </location>
</feature>
<dbReference type="AlphaFoldDB" id="A0A0F3IKA5"/>
<dbReference type="Proteomes" id="UP000033684">
    <property type="component" value="Unassembled WGS sequence"/>
</dbReference>
<evidence type="ECO:0000313" key="3">
    <source>
        <dbReference type="Proteomes" id="UP000033684"/>
    </source>
</evidence>
<evidence type="ECO:0000256" key="1">
    <source>
        <dbReference type="SAM" id="MobiDB-lite"/>
    </source>
</evidence>
<organism evidence="2 3">
    <name type="scientific">Methylocucumis oryzae</name>
    <dbReference type="NCBI Taxonomy" id="1632867"/>
    <lineage>
        <taxon>Bacteria</taxon>
        <taxon>Pseudomonadati</taxon>
        <taxon>Pseudomonadota</taxon>
        <taxon>Gammaproteobacteria</taxon>
        <taxon>Methylococcales</taxon>
        <taxon>Methylococcaceae</taxon>
        <taxon>Methylocucumis</taxon>
    </lineage>
</organism>
<accession>A0A0F3IKA5</accession>
<gene>
    <name evidence="2" type="ORF">VZ94_07150</name>
</gene>
<reference evidence="3" key="1">
    <citation type="submission" date="2015-03" db="EMBL/GenBank/DDBJ databases">
        <title>Draft genome sequence of a novel methanotroph (Sn10-6) isolated from flooded ricefield rhizosphere in India.</title>
        <authorList>
            <person name="Pandit P.S."/>
            <person name="Pore S.D."/>
            <person name="Arora P."/>
            <person name="Kapse N.G."/>
            <person name="Dhakephalkar P.K."/>
            <person name="Rahalkar M.C."/>
        </authorList>
    </citation>
    <scope>NUCLEOTIDE SEQUENCE [LARGE SCALE GENOMIC DNA]</scope>
    <source>
        <strain evidence="3">Sn10-6</strain>
    </source>
</reference>
<reference evidence="2 3" key="2">
    <citation type="journal article" date="2016" name="Microb. Ecol.">
        <title>Genome Characteristics of a Novel Type I Methanotroph (Sn10-6) Isolated from a Flooded Indian Rice Field.</title>
        <authorList>
            <person name="Rahalkar M.C."/>
            <person name="Pandit P.S."/>
            <person name="Dhakephalkar P.K."/>
            <person name="Pore S."/>
            <person name="Arora P."/>
            <person name="Kapse N."/>
        </authorList>
    </citation>
    <scope>NUCLEOTIDE SEQUENCE [LARGE SCALE GENOMIC DNA]</scope>
    <source>
        <strain evidence="2 3">Sn10-6</strain>
    </source>
</reference>
<comment type="caution">
    <text evidence="2">The sequence shown here is derived from an EMBL/GenBank/DDBJ whole genome shotgun (WGS) entry which is preliminary data.</text>
</comment>